<proteinExistence type="predicted"/>
<protein>
    <submittedName>
        <fullName evidence="1">Uncharacterized protein</fullName>
    </submittedName>
</protein>
<sequence>MALRNPQNPYALEAALALTKLAVAQDACLTIAGSDSARGAKKEVLDSRGAQLVHEIEKFYQTTATIGEIEDSELSPRLDVTWMQTLVTAHLDAGRGNYCKPRAGRRMISNQVATYTEEAVILTYANTFQLRGRKTAQLCCTNTTLVGHTTGDEVIHLLQSMDAYSRQKLLQLNE</sequence>
<evidence type="ECO:0000313" key="1">
    <source>
        <dbReference type="EMBL" id="KAI9917540.1"/>
    </source>
</evidence>
<dbReference type="EMBL" id="CM047592">
    <property type="protein sequence ID" value="KAI9917540.1"/>
    <property type="molecule type" value="Genomic_DNA"/>
</dbReference>
<comment type="caution">
    <text evidence="1">The sequence shown here is derived from an EMBL/GenBank/DDBJ whole genome shotgun (WGS) entry which is preliminary data.</text>
</comment>
<evidence type="ECO:0000313" key="2">
    <source>
        <dbReference type="Proteomes" id="UP001163321"/>
    </source>
</evidence>
<name>A0ACC0WHI2_9STRA</name>
<accession>A0ACC0WHI2</accession>
<dbReference type="Proteomes" id="UP001163321">
    <property type="component" value="Chromosome 13"/>
</dbReference>
<organism evidence="1 2">
    <name type="scientific">Peronosclerospora sorghi</name>
    <dbReference type="NCBI Taxonomy" id="230839"/>
    <lineage>
        <taxon>Eukaryota</taxon>
        <taxon>Sar</taxon>
        <taxon>Stramenopiles</taxon>
        <taxon>Oomycota</taxon>
        <taxon>Peronosporomycetes</taxon>
        <taxon>Peronosporales</taxon>
        <taxon>Peronosporaceae</taxon>
        <taxon>Peronosclerospora</taxon>
    </lineage>
</organism>
<reference evidence="1 2" key="1">
    <citation type="journal article" date="2022" name="bioRxiv">
        <title>The genome of the oomycete Peronosclerospora sorghi, a cosmopolitan pathogen of maize and sorghum, is inflated with dispersed pseudogenes.</title>
        <authorList>
            <person name="Fletcher K."/>
            <person name="Martin F."/>
            <person name="Isakeit T."/>
            <person name="Cavanaugh K."/>
            <person name="Magill C."/>
            <person name="Michelmore R."/>
        </authorList>
    </citation>
    <scope>NUCLEOTIDE SEQUENCE [LARGE SCALE GENOMIC DNA]</scope>
    <source>
        <strain evidence="1">P6</strain>
    </source>
</reference>
<keyword evidence="2" id="KW-1185">Reference proteome</keyword>
<gene>
    <name evidence="1" type="ORF">PsorP6_012541</name>
</gene>